<dbReference type="GO" id="GO:0005509">
    <property type="term" value="F:calcium ion binding"/>
    <property type="evidence" value="ECO:0007669"/>
    <property type="project" value="InterPro"/>
</dbReference>
<dbReference type="PROSITE" id="PS50026">
    <property type="entry name" value="EGF_3"/>
    <property type="match status" value="1"/>
</dbReference>
<dbReference type="SUPFAM" id="SSF57196">
    <property type="entry name" value="EGF/Laminin"/>
    <property type="match status" value="1"/>
</dbReference>
<evidence type="ECO:0000256" key="4">
    <source>
        <dbReference type="ARBA" id="ARBA00022729"/>
    </source>
</evidence>
<keyword evidence="2" id="KW-0964">Secreted</keyword>
<dbReference type="PANTHER" id="PTHR24046:SF2">
    <property type="entry name" value="SIGNAL PEPTIDE, CUB AND EGF-LIKE DOMAIN-CONTAINING PROTEIN 3"/>
    <property type="match status" value="1"/>
</dbReference>
<evidence type="ECO:0000256" key="1">
    <source>
        <dbReference type="ARBA" id="ARBA00004613"/>
    </source>
</evidence>
<dbReference type="GO" id="GO:0005615">
    <property type="term" value="C:extracellular space"/>
    <property type="evidence" value="ECO:0007669"/>
    <property type="project" value="TreeGrafter"/>
</dbReference>
<dbReference type="EMBL" id="QUSF01000065">
    <property type="protein sequence ID" value="RLV96993.1"/>
    <property type="molecule type" value="Genomic_DNA"/>
</dbReference>
<evidence type="ECO:0000256" key="2">
    <source>
        <dbReference type="ARBA" id="ARBA00022525"/>
    </source>
</evidence>
<dbReference type="AlphaFoldDB" id="A0A3L8S553"/>
<comment type="caution">
    <text evidence="11">The sequence shown here is derived from an EMBL/GenBank/DDBJ whole genome shotgun (WGS) entry which is preliminary data.</text>
</comment>
<sequence>MVGTASRGEHWALLAKHPSQGVTLGCPLSPPDIDECRLNNGGCDHICRNTVGSFECSCKKGYKLLINERNCQGKGQ</sequence>
<dbReference type="PROSITE" id="PS01186">
    <property type="entry name" value="EGF_2"/>
    <property type="match status" value="1"/>
</dbReference>
<dbReference type="SMART" id="SM00181">
    <property type="entry name" value="EGF"/>
    <property type="match status" value="1"/>
</dbReference>
<dbReference type="Proteomes" id="UP000276834">
    <property type="component" value="Unassembled WGS sequence"/>
</dbReference>
<protein>
    <recommendedName>
        <fullName evidence="10">EGF-like domain-containing protein</fullName>
    </recommendedName>
</protein>
<feature type="domain" description="EGF-like" evidence="10">
    <location>
        <begin position="32"/>
        <end position="72"/>
    </location>
</feature>
<dbReference type="OrthoDB" id="431034at2759"/>
<dbReference type="GO" id="GO:0007165">
    <property type="term" value="P:signal transduction"/>
    <property type="evidence" value="ECO:0007669"/>
    <property type="project" value="TreeGrafter"/>
</dbReference>
<accession>A0A3L8S553</accession>
<comment type="caution">
    <text evidence="9">Lacks conserved residue(s) required for the propagation of feature annotation.</text>
</comment>
<keyword evidence="4" id="KW-0732">Signal</keyword>
<evidence type="ECO:0000256" key="9">
    <source>
        <dbReference type="PROSITE-ProRule" id="PRU00076"/>
    </source>
</evidence>
<dbReference type="Pfam" id="PF14670">
    <property type="entry name" value="FXa_inhibition"/>
    <property type="match status" value="1"/>
</dbReference>
<organism evidence="11 12">
    <name type="scientific">Chloebia gouldiae</name>
    <name type="common">Gouldian finch</name>
    <name type="synonym">Erythrura gouldiae</name>
    <dbReference type="NCBI Taxonomy" id="44316"/>
    <lineage>
        <taxon>Eukaryota</taxon>
        <taxon>Metazoa</taxon>
        <taxon>Chordata</taxon>
        <taxon>Craniata</taxon>
        <taxon>Vertebrata</taxon>
        <taxon>Euteleostomi</taxon>
        <taxon>Archelosauria</taxon>
        <taxon>Archosauria</taxon>
        <taxon>Dinosauria</taxon>
        <taxon>Saurischia</taxon>
        <taxon>Theropoda</taxon>
        <taxon>Coelurosauria</taxon>
        <taxon>Aves</taxon>
        <taxon>Neognathae</taxon>
        <taxon>Neoaves</taxon>
        <taxon>Telluraves</taxon>
        <taxon>Australaves</taxon>
        <taxon>Passeriformes</taxon>
        <taxon>Passeroidea</taxon>
        <taxon>Passeridae</taxon>
        <taxon>Chloebia</taxon>
    </lineage>
</organism>
<reference evidence="11 12" key="1">
    <citation type="journal article" date="2018" name="Proc. R. Soc. B">
        <title>A non-coding region near Follistatin controls head colour polymorphism in the Gouldian finch.</title>
        <authorList>
            <person name="Toomey M.B."/>
            <person name="Marques C.I."/>
            <person name="Andrade P."/>
            <person name="Araujo P.M."/>
            <person name="Sabatino S."/>
            <person name="Gazda M.A."/>
            <person name="Afonso S."/>
            <person name="Lopes R.J."/>
            <person name="Corbo J.C."/>
            <person name="Carneiro M."/>
        </authorList>
    </citation>
    <scope>NUCLEOTIDE SEQUENCE [LARGE SCALE GENOMIC DNA]</scope>
    <source>
        <strain evidence="11">Red01</strain>
        <tissue evidence="11">Muscle</tissue>
    </source>
</reference>
<dbReference type="InterPro" id="IPR052071">
    <property type="entry name" value="SCUB_EGF-like_domain"/>
</dbReference>
<keyword evidence="6" id="KW-0106">Calcium</keyword>
<keyword evidence="3 9" id="KW-0245">EGF-like domain</keyword>
<keyword evidence="7" id="KW-1015">Disulfide bond</keyword>
<keyword evidence="12" id="KW-1185">Reference proteome</keyword>
<dbReference type="PROSITE" id="PS01187">
    <property type="entry name" value="EGF_CA"/>
    <property type="match status" value="1"/>
</dbReference>
<dbReference type="FunFam" id="2.10.25.10:FF:000008">
    <property type="entry name" value="Signal peptide, CUB domain, EGF-like 2"/>
    <property type="match status" value="1"/>
</dbReference>
<evidence type="ECO:0000256" key="5">
    <source>
        <dbReference type="ARBA" id="ARBA00022737"/>
    </source>
</evidence>
<evidence type="ECO:0000256" key="8">
    <source>
        <dbReference type="ARBA" id="ARBA00023180"/>
    </source>
</evidence>
<dbReference type="InterPro" id="IPR001881">
    <property type="entry name" value="EGF-like_Ca-bd_dom"/>
</dbReference>
<evidence type="ECO:0000313" key="11">
    <source>
        <dbReference type="EMBL" id="RLV96993.1"/>
    </source>
</evidence>
<dbReference type="Gene3D" id="2.10.25.10">
    <property type="entry name" value="Laminin"/>
    <property type="match status" value="1"/>
</dbReference>
<dbReference type="CDD" id="cd00054">
    <property type="entry name" value="EGF_CA"/>
    <property type="match status" value="1"/>
</dbReference>
<dbReference type="PROSITE" id="PS00010">
    <property type="entry name" value="ASX_HYDROXYL"/>
    <property type="match status" value="1"/>
</dbReference>
<keyword evidence="8" id="KW-0325">Glycoprotein</keyword>
<evidence type="ECO:0000256" key="3">
    <source>
        <dbReference type="ARBA" id="ARBA00022536"/>
    </source>
</evidence>
<evidence type="ECO:0000256" key="6">
    <source>
        <dbReference type="ARBA" id="ARBA00022837"/>
    </source>
</evidence>
<dbReference type="InterPro" id="IPR000152">
    <property type="entry name" value="EGF-type_Asp/Asn_hydroxyl_site"/>
</dbReference>
<dbReference type="GO" id="GO:0009986">
    <property type="term" value="C:cell surface"/>
    <property type="evidence" value="ECO:0007669"/>
    <property type="project" value="TreeGrafter"/>
</dbReference>
<proteinExistence type="predicted"/>
<dbReference type="InterPro" id="IPR018097">
    <property type="entry name" value="EGF_Ca-bd_CS"/>
</dbReference>
<name>A0A3L8S553_CHLGU</name>
<dbReference type="PANTHER" id="PTHR24046">
    <property type="entry name" value="SIGNAL PEPTIDE, CUB AND EGF-LIKE DOMAIN-CONTAINING"/>
    <property type="match status" value="1"/>
</dbReference>
<evidence type="ECO:0000256" key="7">
    <source>
        <dbReference type="ARBA" id="ARBA00023157"/>
    </source>
</evidence>
<comment type="subcellular location">
    <subcellularLocation>
        <location evidence="1">Secreted</location>
    </subcellularLocation>
</comment>
<gene>
    <name evidence="11" type="ORF">DV515_00012292</name>
</gene>
<dbReference type="InterPro" id="IPR000742">
    <property type="entry name" value="EGF"/>
</dbReference>
<evidence type="ECO:0000313" key="12">
    <source>
        <dbReference type="Proteomes" id="UP000276834"/>
    </source>
</evidence>
<dbReference type="SMART" id="SM00179">
    <property type="entry name" value="EGF_CA"/>
    <property type="match status" value="1"/>
</dbReference>
<evidence type="ECO:0000259" key="10">
    <source>
        <dbReference type="PROSITE" id="PS50026"/>
    </source>
</evidence>
<keyword evidence="5" id="KW-0677">Repeat</keyword>